<comment type="similarity">
    <text evidence="1">Belongs to the ros/MucR family.</text>
</comment>
<reference evidence="3 4" key="1">
    <citation type="submission" date="2024-02" db="EMBL/GenBank/DDBJ databases">
        <title>Expansion and revision of Xanthobacter and proposal of Roseixanthobacter gen. nov.</title>
        <authorList>
            <person name="Soltysiak M.P.M."/>
            <person name="Jalihal A."/>
            <person name="Ory A."/>
            <person name="Chrisophersen C."/>
            <person name="Lee A.D."/>
            <person name="Boulton J."/>
            <person name="Springer M."/>
        </authorList>
    </citation>
    <scope>NUCLEOTIDE SEQUENCE [LARGE SCALE GENOMIC DNA]</scope>
    <source>
        <strain evidence="3 4">CB5</strain>
    </source>
</reference>
<dbReference type="Gene3D" id="1.10.10.1550">
    <property type="entry name" value="ROS/MUCR transcriptional regulator protein"/>
    <property type="match status" value="1"/>
</dbReference>
<comment type="caution">
    <text evidence="3">The sequence shown here is derived from an EMBL/GenBank/DDBJ whole genome shotgun (WGS) entry which is preliminary data.</text>
</comment>
<feature type="compositionally biased region" description="Basic residues" evidence="2">
    <location>
        <begin position="188"/>
        <end position="201"/>
    </location>
</feature>
<dbReference type="Proteomes" id="UP001604043">
    <property type="component" value="Unassembled WGS sequence"/>
</dbReference>
<keyword evidence="4" id="KW-1185">Reference proteome</keyword>
<dbReference type="InterPro" id="IPR041920">
    <property type="entry name" value="ROS/MUCR_sf"/>
</dbReference>
<evidence type="ECO:0000256" key="1">
    <source>
        <dbReference type="ARBA" id="ARBA00007031"/>
    </source>
</evidence>
<protein>
    <submittedName>
        <fullName evidence="3">MucR family transcriptional regulator</fullName>
    </submittedName>
</protein>
<dbReference type="InterPro" id="IPR008807">
    <property type="entry name" value="ROS_MUCR"/>
</dbReference>
<proteinExistence type="inferred from homology"/>
<organism evidence="3 4">
    <name type="scientific">Xanthobacter aminoxidans</name>
    <dbReference type="NCBI Taxonomy" id="186280"/>
    <lineage>
        <taxon>Bacteria</taxon>
        <taxon>Pseudomonadati</taxon>
        <taxon>Pseudomonadota</taxon>
        <taxon>Alphaproteobacteria</taxon>
        <taxon>Hyphomicrobiales</taxon>
        <taxon>Xanthobacteraceae</taxon>
        <taxon>Xanthobacter</taxon>
    </lineage>
</organism>
<evidence type="ECO:0000313" key="4">
    <source>
        <dbReference type="Proteomes" id="UP001604043"/>
    </source>
</evidence>
<feature type="region of interest" description="Disordered" evidence="2">
    <location>
        <begin position="164"/>
        <end position="201"/>
    </location>
</feature>
<dbReference type="RefSeq" id="WP_394010337.1">
    <property type="nucleotide sequence ID" value="NZ_JBAFUR010000011.1"/>
</dbReference>
<feature type="region of interest" description="Disordered" evidence="2">
    <location>
        <begin position="61"/>
        <end position="89"/>
    </location>
</feature>
<evidence type="ECO:0000313" key="3">
    <source>
        <dbReference type="EMBL" id="MFG1255510.1"/>
    </source>
</evidence>
<evidence type="ECO:0000256" key="2">
    <source>
        <dbReference type="SAM" id="MobiDB-lite"/>
    </source>
</evidence>
<accession>A0ABW6ZRH1</accession>
<dbReference type="Pfam" id="PF05443">
    <property type="entry name" value="ROS_MUCR"/>
    <property type="match status" value="1"/>
</dbReference>
<sequence>MIDTSTSLKRRKDQADLNDVVLRLKAWWRGQTSLTREETMAIVEFQLFSTDEDNVRDLVPAHAGQPQFPDLSNGSAQQPEPPEALEGSLAGASVDERIRKTVYKDRLYCLECGKPFKILRRHLRQSHNMSPIDYVNRWGLPYDYPMVAEDHHNARQEQMFNTIKKRGSPLGMRPAAGSEEAGAIKAEKKPRGRAGGRKSDD</sequence>
<gene>
    <name evidence="3" type="ORF">V5F30_25080</name>
</gene>
<name>A0ABW6ZRH1_9HYPH</name>
<dbReference type="EMBL" id="JBAFUR010000011">
    <property type="protein sequence ID" value="MFG1255510.1"/>
    <property type="molecule type" value="Genomic_DNA"/>
</dbReference>